<protein>
    <submittedName>
        <fullName evidence="3">6-phosphogluconolactonase, cycloisomerase 2 family</fullName>
    </submittedName>
</protein>
<dbReference type="GO" id="GO:0017057">
    <property type="term" value="F:6-phosphogluconolactonase activity"/>
    <property type="evidence" value="ECO:0007669"/>
    <property type="project" value="TreeGrafter"/>
</dbReference>
<reference evidence="4" key="1">
    <citation type="submission" date="2016-10" db="EMBL/GenBank/DDBJ databases">
        <authorList>
            <person name="Varghese N."/>
            <person name="Submissions S."/>
        </authorList>
    </citation>
    <scope>NUCLEOTIDE SEQUENCE [LARGE SCALE GENOMIC DNA]</scope>
    <source>
        <strain evidence="4">DSM 19684</strain>
    </source>
</reference>
<dbReference type="InterPro" id="IPR015943">
    <property type="entry name" value="WD40/YVTN_repeat-like_dom_sf"/>
</dbReference>
<organism evidence="3 4">
    <name type="scientific">Epilithonimonas hungarica</name>
    <dbReference type="NCBI Taxonomy" id="454006"/>
    <lineage>
        <taxon>Bacteria</taxon>
        <taxon>Pseudomonadati</taxon>
        <taxon>Bacteroidota</taxon>
        <taxon>Flavobacteriia</taxon>
        <taxon>Flavobacteriales</taxon>
        <taxon>Weeksellaceae</taxon>
        <taxon>Chryseobacterium group</taxon>
        <taxon>Epilithonimonas</taxon>
    </lineage>
</organism>
<dbReference type="RefSeq" id="WP_089874037.1">
    <property type="nucleotide sequence ID" value="NZ_FNBH01000003.1"/>
</dbReference>
<evidence type="ECO:0000256" key="2">
    <source>
        <dbReference type="ARBA" id="ARBA00022526"/>
    </source>
</evidence>
<evidence type="ECO:0000313" key="4">
    <source>
        <dbReference type="Proteomes" id="UP000199203"/>
    </source>
</evidence>
<dbReference type="InterPro" id="IPR050282">
    <property type="entry name" value="Cycloisomerase_2"/>
</dbReference>
<dbReference type="Gene3D" id="2.130.10.10">
    <property type="entry name" value="YVTN repeat-like/Quinoprotein amine dehydrogenase"/>
    <property type="match status" value="1"/>
</dbReference>
<dbReference type="PANTHER" id="PTHR30344:SF1">
    <property type="entry name" value="6-PHOSPHOGLUCONOLACTONASE"/>
    <property type="match status" value="1"/>
</dbReference>
<dbReference type="STRING" id="454006.SAMN05421825_2802"/>
<dbReference type="Pfam" id="PF10282">
    <property type="entry name" value="Lactonase"/>
    <property type="match status" value="1"/>
</dbReference>
<dbReference type="OrthoDB" id="9790815at2"/>
<sequence length="375" mass="42133">MKFQKIFILLSLLIFKSLYSQRQFVFFGSYNWDKGSDAVYVYELDMKTGKLTKVTSSSDVINPGYITVSPDGKYIYASSDAKTPNYGTVSSFAFDADKKSLTFLNQQKTGGENPVYVNVDKNGKWLINATYNQATISVFPLLENGKIDSIAQHFTFTEGSGVDPKRQEKAHTHSAVFSPDYKTVLFADLGTDKILQYPFDPTQKQPLIDNQSTFINTKPGSGPRHITFSKDGKLAYSIEELAGMISVYDFSENKLEEIQRIPTHPDEIKDGFESSDVHISPDGKFLYASNRGKENNIAIFKIKENGTLESIGYQSVKGKHPRTFAIDETGKFIIVTNVISQNVTVFKRNLDTGMLKKVRKPVKIKNVTCVKTKMY</sequence>
<dbReference type="PANTHER" id="PTHR30344">
    <property type="entry name" value="6-PHOSPHOGLUCONOLACTONASE-RELATED"/>
    <property type="match status" value="1"/>
</dbReference>
<dbReference type="EMBL" id="FNBH01000003">
    <property type="protein sequence ID" value="SDG15182.1"/>
    <property type="molecule type" value="Genomic_DNA"/>
</dbReference>
<evidence type="ECO:0000313" key="3">
    <source>
        <dbReference type="EMBL" id="SDG15182.1"/>
    </source>
</evidence>
<proteinExistence type="inferred from homology"/>
<dbReference type="Proteomes" id="UP000199203">
    <property type="component" value="Unassembled WGS sequence"/>
</dbReference>
<comment type="similarity">
    <text evidence="1">Belongs to the cycloisomerase 2 family.</text>
</comment>
<dbReference type="InterPro" id="IPR019405">
    <property type="entry name" value="Lactonase_7-beta_prop"/>
</dbReference>
<gene>
    <name evidence="3" type="ORF">SAMN05421825_2802</name>
</gene>
<dbReference type="InterPro" id="IPR011048">
    <property type="entry name" value="Haem_d1_sf"/>
</dbReference>
<keyword evidence="2" id="KW-0119">Carbohydrate metabolism</keyword>
<name>A0A1G7RWR0_9FLAO</name>
<dbReference type="AlphaFoldDB" id="A0A1G7RWR0"/>
<dbReference type="GO" id="GO:0006006">
    <property type="term" value="P:glucose metabolic process"/>
    <property type="evidence" value="ECO:0007669"/>
    <property type="project" value="UniProtKB-KW"/>
</dbReference>
<keyword evidence="4" id="KW-1185">Reference proteome</keyword>
<dbReference type="SUPFAM" id="SSF51004">
    <property type="entry name" value="C-terminal (heme d1) domain of cytochrome cd1-nitrite reductase"/>
    <property type="match status" value="1"/>
</dbReference>
<keyword evidence="2" id="KW-0313">Glucose metabolism</keyword>
<evidence type="ECO:0000256" key="1">
    <source>
        <dbReference type="ARBA" id="ARBA00005564"/>
    </source>
</evidence>
<keyword evidence="3" id="KW-0413">Isomerase</keyword>
<accession>A0A1G7RWR0</accession>
<dbReference type="GO" id="GO:0016853">
    <property type="term" value="F:isomerase activity"/>
    <property type="evidence" value="ECO:0007669"/>
    <property type="project" value="UniProtKB-KW"/>
</dbReference>